<proteinExistence type="inferred from homology"/>
<dbReference type="NCBIfam" id="TIGR03127">
    <property type="entry name" value="RuMP_HxlB"/>
    <property type="match status" value="1"/>
</dbReference>
<reference evidence="3" key="1">
    <citation type="submission" date="2023-03" db="EMBL/GenBank/DDBJ databases">
        <authorList>
            <person name="Steffen K."/>
            <person name="Cardenas P."/>
        </authorList>
    </citation>
    <scope>NUCLEOTIDE SEQUENCE</scope>
</reference>
<sequence>MGHVCNDSAEKLADAIIDAQTIFVVGAGRSGLAMKSFAMRLMHMGFDAYVVGETVTPSITEKDVLLIGSGSGSTSSLVVGANKADAIGATICLITIDENSPIGKLAAMVLTIPAPSPKIDRELGFRSVQPMGSLFEQSLLLTLDAIVLLLMEKTGKTTELMFTRHANLE</sequence>
<dbReference type="Gene3D" id="3.40.50.10490">
    <property type="entry name" value="Glucose-6-phosphate isomerase like protein, domain 1"/>
    <property type="match status" value="1"/>
</dbReference>
<keyword evidence="3" id="KW-0413">Isomerase</keyword>
<accession>A0AA35TIQ0</accession>
<dbReference type="InterPro" id="IPR046348">
    <property type="entry name" value="SIS_dom_sf"/>
</dbReference>
<dbReference type="EMBL" id="CASHTH010003672">
    <property type="protein sequence ID" value="CAI8047661.1"/>
    <property type="molecule type" value="Genomic_DNA"/>
</dbReference>
<comment type="caution">
    <text evidence="3">The sequence shown here is derived from an EMBL/GenBank/DDBJ whole genome shotgun (WGS) entry which is preliminary data.</text>
</comment>
<dbReference type="GO" id="GO:0097367">
    <property type="term" value="F:carbohydrate derivative binding"/>
    <property type="evidence" value="ECO:0007669"/>
    <property type="project" value="InterPro"/>
</dbReference>
<dbReference type="CDD" id="cd05005">
    <property type="entry name" value="SIS_PHI"/>
    <property type="match status" value="1"/>
</dbReference>
<name>A0AA35TIQ0_GEOBA</name>
<evidence type="ECO:0000256" key="1">
    <source>
        <dbReference type="ARBA" id="ARBA00009235"/>
    </source>
</evidence>
<evidence type="ECO:0000313" key="4">
    <source>
        <dbReference type="Proteomes" id="UP001174909"/>
    </source>
</evidence>
<dbReference type="SUPFAM" id="SSF53697">
    <property type="entry name" value="SIS domain"/>
    <property type="match status" value="1"/>
</dbReference>
<dbReference type="AlphaFoldDB" id="A0AA35TIQ0"/>
<evidence type="ECO:0000259" key="2">
    <source>
        <dbReference type="PROSITE" id="PS51464"/>
    </source>
</evidence>
<dbReference type="PROSITE" id="PS51464">
    <property type="entry name" value="SIS"/>
    <property type="match status" value="1"/>
</dbReference>
<dbReference type="PANTHER" id="PTHR43443:SF1">
    <property type="entry name" value="3-HEXULOSE-6-PHOSPHATE ISOMERASE"/>
    <property type="match status" value="1"/>
</dbReference>
<gene>
    <name evidence="3" type="ORF">GBAR_LOCUS26364</name>
</gene>
<dbReference type="PANTHER" id="PTHR43443">
    <property type="entry name" value="3-HEXULOSE-6-PHOSPHATE ISOMERASE"/>
    <property type="match status" value="1"/>
</dbReference>
<protein>
    <submittedName>
        <fullName evidence="3">3-hexulose-6-phosphate isomerase</fullName>
    </submittedName>
</protein>
<dbReference type="Proteomes" id="UP001174909">
    <property type="component" value="Unassembled WGS sequence"/>
</dbReference>
<comment type="similarity">
    <text evidence="1">Belongs to the SIS family. PHI subfamily.</text>
</comment>
<feature type="domain" description="SIS" evidence="2">
    <location>
        <begin position="12"/>
        <end position="156"/>
    </location>
</feature>
<organism evidence="3 4">
    <name type="scientific">Geodia barretti</name>
    <name type="common">Barrett's horny sponge</name>
    <dbReference type="NCBI Taxonomy" id="519541"/>
    <lineage>
        <taxon>Eukaryota</taxon>
        <taxon>Metazoa</taxon>
        <taxon>Porifera</taxon>
        <taxon>Demospongiae</taxon>
        <taxon>Heteroscleromorpha</taxon>
        <taxon>Tetractinellida</taxon>
        <taxon>Astrophorina</taxon>
        <taxon>Geodiidae</taxon>
        <taxon>Geodia</taxon>
    </lineage>
</organism>
<evidence type="ECO:0000313" key="3">
    <source>
        <dbReference type="EMBL" id="CAI8047661.1"/>
    </source>
</evidence>
<dbReference type="GO" id="GO:1901135">
    <property type="term" value="P:carbohydrate derivative metabolic process"/>
    <property type="evidence" value="ECO:0007669"/>
    <property type="project" value="InterPro"/>
</dbReference>
<dbReference type="Pfam" id="PF01380">
    <property type="entry name" value="SIS"/>
    <property type="match status" value="1"/>
</dbReference>
<dbReference type="GO" id="GO:0016853">
    <property type="term" value="F:isomerase activity"/>
    <property type="evidence" value="ECO:0007669"/>
    <property type="project" value="UniProtKB-KW"/>
</dbReference>
<dbReference type="InterPro" id="IPR017552">
    <property type="entry name" value="PHI/rmpB"/>
</dbReference>
<dbReference type="InterPro" id="IPR001347">
    <property type="entry name" value="SIS_dom"/>
</dbReference>
<keyword evidence="4" id="KW-1185">Reference proteome</keyword>